<comment type="similarity">
    <text evidence="2">Belongs to the FlgN family.</text>
</comment>
<evidence type="ECO:0000313" key="5">
    <source>
        <dbReference type="EMBL" id="AQQ02171.1"/>
    </source>
</evidence>
<keyword evidence="5" id="KW-0282">Flagellum</keyword>
<evidence type="ECO:0000313" key="4">
    <source>
        <dbReference type="EMBL" id="AQQ01992.1"/>
    </source>
</evidence>
<dbReference type="Pfam" id="PF05130">
    <property type="entry name" value="FlgN"/>
    <property type="match status" value="1"/>
</dbReference>
<evidence type="ECO:0000256" key="3">
    <source>
        <dbReference type="ARBA" id="ARBA00022795"/>
    </source>
</evidence>
<dbReference type="InterPro" id="IPR036679">
    <property type="entry name" value="FlgN-like_sf"/>
</dbReference>
<dbReference type="Gene3D" id="1.20.58.300">
    <property type="entry name" value="FlgN-like"/>
    <property type="match status" value="1"/>
</dbReference>
<dbReference type="InterPro" id="IPR007809">
    <property type="entry name" value="FlgN-like"/>
</dbReference>
<comment type="function">
    <text evidence="1">Required for the efficient initiation of filament assembly.</text>
</comment>
<dbReference type="AlphaFoldDB" id="A0A1Q2H4K0"/>
<sequence length="140" mass="16006">MSTLKEYIVSLKNDIKKLDALIVFLESQYVLLSQRDIQLEEHNIKMLKLLDSLNDSHTKRDAFLVSLGLPSGKEGLTQLRSKLPSDVNAITTKLLQELEIKTKTCKMMNERSGQLLSSQRRLMQRLTGGENKQAYPEMQL</sequence>
<dbReference type="EMBL" id="CP019628">
    <property type="protein sequence ID" value="AQQ02171.1"/>
    <property type="molecule type" value="Genomic_DNA"/>
</dbReference>
<dbReference type="GO" id="GO:0044780">
    <property type="term" value="P:bacterial-type flagellum assembly"/>
    <property type="evidence" value="ECO:0007669"/>
    <property type="project" value="InterPro"/>
</dbReference>
<dbReference type="EMBL" id="CP019628">
    <property type="protein sequence ID" value="AQQ01992.1"/>
    <property type="molecule type" value="Genomic_DNA"/>
</dbReference>
<keyword evidence="3" id="KW-1005">Bacterial flagellum biogenesis</keyword>
<evidence type="ECO:0000313" key="6">
    <source>
        <dbReference type="Proteomes" id="UP000188243"/>
    </source>
</evidence>
<accession>A0A1Q2H4K0</accession>
<protein>
    <submittedName>
        <fullName evidence="5">Flagellar protein FlgN</fullName>
    </submittedName>
</protein>
<reference evidence="5 6" key="1">
    <citation type="submission" date="2017-02" db="EMBL/GenBank/DDBJ databases">
        <title>Complete genome sequence of the cold-active Pseudoalteromonas aliena strain EH1 isolated from Arctic seawater.</title>
        <authorList>
            <person name="Kim E."/>
            <person name="Heo E."/>
            <person name="Kim H."/>
            <person name="Kim D."/>
        </authorList>
    </citation>
    <scope>NUCLEOTIDE SEQUENCE [LARGE SCALE GENOMIC DNA]</scope>
    <source>
        <strain evidence="5 6">EH1</strain>
    </source>
</reference>
<dbReference type="Proteomes" id="UP000188243">
    <property type="component" value="Chromosome"/>
</dbReference>
<dbReference type="STRING" id="247523.B0W48_03735"/>
<dbReference type="KEGG" id="paln:B0W48_03735"/>
<evidence type="ECO:0000256" key="2">
    <source>
        <dbReference type="ARBA" id="ARBA00007703"/>
    </source>
</evidence>
<evidence type="ECO:0000256" key="1">
    <source>
        <dbReference type="ARBA" id="ARBA00002397"/>
    </source>
</evidence>
<dbReference type="SUPFAM" id="SSF140566">
    <property type="entry name" value="FlgN-like"/>
    <property type="match status" value="1"/>
</dbReference>
<keyword evidence="5" id="KW-0969">Cilium</keyword>
<proteinExistence type="inferred from homology"/>
<dbReference type="KEGG" id="paln:B0W48_20410"/>
<organism evidence="5 6">
    <name type="scientific">Pseudoalteromonas aliena</name>
    <dbReference type="NCBI Taxonomy" id="247523"/>
    <lineage>
        <taxon>Bacteria</taxon>
        <taxon>Pseudomonadati</taxon>
        <taxon>Pseudomonadota</taxon>
        <taxon>Gammaproteobacteria</taxon>
        <taxon>Alteromonadales</taxon>
        <taxon>Pseudoalteromonadaceae</taxon>
        <taxon>Pseudoalteromonas</taxon>
    </lineage>
</organism>
<keyword evidence="5" id="KW-0966">Cell projection</keyword>
<name>A0A1Q2H4K0_9GAMM</name>
<gene>
    <name evidence="4" type="ORF">B0W48_03735</name>
    <name evidence="5" type="ORF">B0W48_20410</name>
</gene>